<dbReference type="PANTHER" id="PTHR35687:SF1">
    <property type="entry name" value="OS07G0516700 PROTEIN"/>
    <property type="match status" value="1"/>
</dbReference>
<feature type="region of interest" description="Disordered" evidence="1">
    <location>
        <begin position="1"/>
        <end position="21"/>
    </location>
</feature>
<name>A0A2Z7D6X2_9LAMI</name>
<protein>
    <submittedName>
        <fullName evidence="2">Uncharacterized protein</fullName>
    </submittedName>
</protein>
<dbReference type="AlphaFoldDB" id="A0A2Z7D6X2"/>
<evidence type="ECO:0000256" key="1">
    <source>
        <dbReference type="SAM" id="MobiDB-lite"/>
    </source>
</evidence>
<dbReference type="OrthoDB" id="1909082at2759"/>
<reference evidence="2 3" key="1">
    <citation type="journal article" date="2015" name="Proc. Natl. Acad. Sci. U.S.A.">
        <title>The resurrection genome of Boea hygrometrica: A blueprint for survival of dehydration.</title>
        <authorList>
            <person name="Xiao L."/>
            <person name="Yang G."/>
            <person name="Zhang L."/>
            <person name="Yang X."/>
            <person name="Zhao S."/>
            <person name="Ji Z."/>
            <person name="Zhou Q."/>
            <person name="Hu M."/>
            <person name="Wang Y."/>
            <person name="Chen M."/>
            <person name="Xu Y."/>
            <person name="Jin H."/>
            <person name="Xiao X."/>
            <person name="Hu G."/>
            <person name="Bao F."/>
            <person name="Hu Y."/>
            <person name="Wan P."/>
            <person name="Li L."/>
            <person name="Deng X."/>
            <person name="Kuang T."/>
            <person name="Xiang C."/>
            <person name="Zhu J.K."/>
            <person name="Oliver M.J."/>
            <person name="He Y."/>
        </authorList>
    </citation>
    <scope>NUCLEOTIDE SEQUENCE [LARGE SCALE GENOMIC DNA]</scope>
    <source>
        <strain evidence="3">cv. XS01</strain>
    </source>
</reference>
<dbReference type="PANTHER" id="PTHR35687">
    <property type="entry name" value="OS07G0516700 PROTEIN"/>
    <property type="match status" value="1"/>
</dbReference>
<organism evidence="2 3">
    <name type="scientific">Dorcoceras hygrometricum</name>
    <dbReference type="NCBI Taxonomy" id="472368"/>
    <lineage>
        <taxon>Eukaryota</taxon>
        <taxon>Viridiplantae</taxon>
        <taxon>Streptophyta</taxon>
        <taxon>Embryophyta</taxon>
        <taxon>Tracheophyta</taxon>
        <taxon>Spermatophyta</taxon>
        <taxon>Magnoliopsida</taxon>
        <taxon>eudicotyledons</taxon>
        <taxon>Gunneridae</taxon>
        <taxon>Pentapetalae</taxon>
        <taxon>asterids</taxon>
        <taxon>lamiids</taxon>
        <taxon>Lamiales</taxon>
        <taxon>Gesneriaceae</taxon>
        <taxon>Didymocarpoideae</taxon>
        <taxon>Trichosporeae</taxon>
        <taxon>Loxocarpinae</taxon>
        <taxon>Dorcoceras</taxon>
    </lineage>
</organism>
<gene>
    <name evidence="2" type="ORF">F511_12762</name>
</gene>
<keyword evidence="3" id="KW-1185">Reference proteome</keyword>
<accession>A0A2Z7D6X2</accession>
<dbReference type="EMBL" id="KQ988996">
    <property type="protein sequence ID" value="KZV55175.1"/>
    <property type="molecule type" value="Genomic_DNA"/>
</dbReference>
<evidence type="ECO:0000313" key="3">
    <source>
        <dbReference type="Proteomes" id="UP000250235"/>
    </source>
</evidence>
<evidence type="ECO:0000313" key="2">
    <source>
        <dbReference type="EMBL" id="KZV55175.1"/>
    </source>
</evidence>
<sequence length="105" mass="12130">MALLNKKNGYSKIQSGDPDEMKHRRAQFLIYKSLQKADTRRRPSWLKVRIFRLKIKIGKKLRKGFSIASFSAKTDLYRQIAGALKSWLQCKQDPIVTTNALPPLL</sequence>
<dbReference type="Proteomes" id="UP000250235">
    <property type="component" value="Unassembled WGS sequence"/>
</dbReference>
<proteinExistence type="predicted"/>